<dbReference type="AlphaFoldDB" id="A0AA36AK86"/>
<dbReference type="InterPro" id="IPR016186">
    <property type="entry name" value="C-type_lectin-like/link_sf"/>
</dbReference>
<dbReference type="Proteomes" id="UP001162480">
    <property type="component" value="Chromosome 1"/>
</dbReference>
<proteinExistence type="predicted"/>
<gene>
    <name evidence="3" type="ORF">OCTVUL_1B014731</name>
</gene>
<keyword evidence="4" id="KW-1185">Reference proteome</keyword>
<dbReference type="Pfam" id="PF00059">
    <property type="entry name" value="Lectin_C"/>
    <property type="match status" value="1"/>
</dbReference>
<dbReference type="InterPro" id="IPR050111">
    <property type="entry name" value="C-type_lectin/snaclec_domain"/>
</dbReference>
<evidence type="ECO:0000256" key="1">
    <source>
        <dbReference type="SAM" id="MobiDB-lite"/>
    </source>
</evidence>
<dbReference type="SUPFAM" id="SSF56436">
    <property type="entry name" value="C-type lectin-like"/>
    <property type="match status" value="1"/>
</dbReference>
<feature type="compositionally biased region" description="Polar residues" evidence="1">
    <location>
        <begin position="24"/>
        <end position="34"/>
    </location>
</feature>
<evidence type="ECO:0000259" key="2">
    <source>
        <dbReference type="PROSITE" id="PS50041"/>
    </source>
</evidence>
<organism evidence="3 4">
    <name type="scientific">Octopus vulgaris</name>
    <name type="common">Common octopus</name>
    <dbReference type="NCBI Taxonomy" id="6645"/>
    <lineage>
        <taxon>Eukaryota</taxon>
        <taxon>Metazoa</taxon>
        <taxon>Spiralia</taxon>
        <taxon>Lophotrochozoa</taxon>
        <taxon>Mollusca</taxon>
        <taxon>Cephalopoda</taxon>
        <taxon>Coleoidea</taxon>
        <taxon>Octopodiformes</taxon>
        <taxon>Octopoda</taxon>
        <taxon>Incirrata</taxon>
        <taxon>Octopodidae</taxon>
        <taxon>Octopus</taxon>
    </lineage>
</organism>
<dbReference type="SMART" id="SM00034">
    <property type="entry name" value="CLECT"/>
    <property type="match status" value="1"/>
</dbReference>
<feature type="compositionally biased region" description="Polar residues" evidence="1">
    <location>
        <begin position="49"/>
        <end position="62"/>
    </location>
</feature>
<reference evidence="3" key="1">
    <citation type="submission" date="2023-08" db="EMBL/GenBank/DDBJ databases">
        <authorList>
            <person name="Alioto T."/>
            <person name="Alioto T."/>
            <person name="Gomez Garrido J."/>
        </authorList>
    </citation>
    <scope>NUCLEOTIDE SEQUENCE</scope>
</reference>
<dbReference type="PANTHER" id="PTHR22803">
    <property type="entry name" value="MANNOSE, PHOSPHOLIPASE, LECTIN RECEPTOR RELATED"/>
    <property type="match status" value="1"/>
</dbReference>
<feature type="region of interest" description="Disordered" evidence="1">
    <location>
        <begin position="1"/>
        <end position="68"/>
    </location>
</feature>
<name>A0AA36AK86_OCTVU</name>
<accession>A0AA36AK86</accession>
<dbReference type="CDD" id="cd00037">
    <property type="entry name" value="CLECT"/>
    <property type="match status" value="1"/>
</dbReference>
<sequence>MDKTFEDVANEGSPSKENIVGSPTKENTIDSKPSSPAVENEKNIVGSPTKENTLLKNDSKPSSPAVETEKKTYNFAAAAGRKTVEIKPEDIDYDKYKDREYYGIRVPPPLNAIPEDDKLIQMSNIRSRIECFSLCMTYSECGMTIYSVSEKVCILRKIKQLPGASSFIDIPANSIYTMLQAQETYFSCPPIAECPTSAGYTYRPELRLCYQIGSTKISWNEAADNCNKDRGQLIHIRNLEVMNYLISVSKCPESDASCHFYIGLCKDLTKNILVWQNGEAQTFTFWSDGNPSGGIESCVVFMPYHQYQWNDVTCNLQGYGRQICEIVVR</sequence>
<dbReference type="Gene3D" id="3.10.100.10">
    <property type="entry name" value="Mannose-Binding Protein A, subunit A"/>
    <property type="match status" value="1"/>
</dbReference>
<dbReference type="EMBL" id="OX597814">
    <property type="protein sequence ID" value="CAI9716192.1"/>
    <property type="molecule type" value="Genomic_DNA"/>
</dbReference>
<dbReference type="PROSITE" id="PS50041">
    <property type="entry name" value="C_TYPE_LECTIN_2"/>
    <property type="match status" value="1"/>
</dbReference>
<feature type="domain" description="C-type lectin" evidence="2">
    <location>
        <begin position="209"/>
        <end position="315"/>
    </location>
</feature>
<dbReference type="InterPro" id="IPR016187">
    <property type="entry name" value="CTDL_fold"/>
</dbReference>
<evidence type="ECO:0000313" key="3">
    <source>
        <dbReference type="EMBL" id="CAI9716192.1"/>
    </source>
</evidence>
<dbReference type="InterPro" id="IPR001304">
    <property type="entry name" value="C-type_lectin-like"/>
</dbReference>
<protein>
    <recommendedName>
        <fullName evidence="2">C-type lectin domain-containing protein</fullName>
    </recommendedName>
</protein>
<evidence type="ECO:0000313" key="4">
    <source>
        <dbReference type="Proteomes" id="UP001162480"/>
    </source>
</evidence>